<dbReference type="SUPFAM" id="SSF69318">
    <property type="entry name" value="Integrin alpha N-terminal domain"/>
    <property type="match status" value="1"/>
</dbReference>
<gene>
    <name evidence="3" type="ORF">FNF27_04559</name>
</gene>
<feature type="compositionally biased region" description="Low complexity" evidence="2">
    <location>
        <begin position="399"/>
        <end position="410"/>
    </location>
</feature>
<dbReference type="InterPro" id="IPR013517">
    <property type="entry name" value="FG-GAP"/>
</dbReference>
<keyword evidence="1" id="KW-0732">Signal</keyword>
<evidence type="ECO:0000313" key="3">
    <source>
        <dbReference type="EMBL" id="KAA0173998.1"/>
    </source>
</evidence>
<evidence type="ECO:0000313" key="4">
    <source>
        <dbReference type="Proteomes" id="UP000322899"/>
    </source>
</evidence>
<evidence type="ECO:0000256" key="2">
    <source>
        <dbReference type="SAM" id="MobiDB-lite"/>
    </source>
</evidence>
<name>A0A5A8E9Q2_CAFRO</name>
<dbReference type="InterPro" id="IPR028994">
    <property type="entry name" value="Integrin_alpha_N"/>
</dbReference>
<dbReference type="Pfam" id="PF01839">
    <property type="entry name" value="FG-GAP"/>
    <property type="match status" value="1"/>
</dbReference>
<reference evidence="3 4" key="1">
    <citation type="submission" date="2019-07" db="EMBL/GenBank/DDBJ databases">
        <title>Genomes of Cafeteria roenbergensis.</title>
        <authorList>
            <person name="Fischer M.G."/>
            <person name="Hackl T."/>
            <person name="Roman M."/>
        </authorList>
    </citation>
    <scope>NUCLEOTIDE SEQUENCE [LARGE SCALE GENOMIC DNA]</scope>
    <source>
        <strain evidence="3 4">E4-10P</strain>
    </source>
</reference>
<feature type="region of interest" description="Disordered" evidence="2">
    <location>
        <begin position="199"/>
        <end position="225"/>
    </location>
</feature>
<feature type="region of interest" description="Disordered" evidence="2">
    <location>
        <begin position="371"/>
        <end position="438"/>
    </location>
</feature>
<dbReference type="Proteomes" id="UP000322899">
    <property type="component" value="Unassembled WGS sequence"/>
</dbReference>
<dbReference type="EMBL" id="VLTO01000027">
    <property type="protein sequence ID" value="KAA0173998.1"/>
    <property type="molecule type" value="Genomic_DNA"/>
</dbReference>
<sequence>MLVAAADFSGDGVPDLLVAGRVAAAAARSADASGGGAGGGGPAADGATRDRSAVLRMLRGSWERPEGAGEGPRLTFGAAQRVAEQDRSFLASGLLPDGSQRAVTASGEVDDRPDGEEVRDAAYLASKPAGGGGGQRTADDAVVALSHLDDAAVAEAVTQLMRGADVAGCGLDLQGDGLSDIVVSGVGGFRGAALLVGASQGEPSDGSASGSAKAPGHAVLESGGPMTAGPMSHLAAMAMGVTGCLVDDVDGDGLSDLLLPTPSGQSRGRPACYSTAASSGTSGGGVSAALLSVLQTSWDVRTAWLARNGSRHVVALRQLHWSDRAAELAELRKRRAAAGLSEPGHPDPESPMLGLAELLVLDVNRSAVLDGEEGAGHESDPETLGGDPSGSREADAVEGGAARRGASSGDRPSRSGGDGPRAPPLRHPGVGETRPGAVLPDWSASAARATPHVVVFRAPVWYDPRAAAGPRLEVVDVDGDGDDDIVVSAGGQTRRDGGSGRTGTVALRCGAQACAQGPAGRWIVFRGGAAARFEAGSSIQVEGSGPFVDGQSHAAADVGRLSDPTEGTMVVDRGMGGAGWRTRAAAMLAWGEESVGDSAAAAAAAATASAGAADAVTARLLVARVPARTAPGNGTADSVRLGHGLALRGGSAGARGLLAVYSSLAPADGAKGATTLAQPWGTAALPACSRLGLGRCPEGPVRFVGLALEPRFGRAGALHGAARDGLEYTPAGAARPDVFVATFGCHGGATVDVPVFVSPREPGTDR</sequence>
<feature type="region of interest" description="Disordered" evidence="2">
    <location>
        <begin position="28"/>
        <end position="52"/>
    </location>
</feature>
<comment type="caution">
    <text evidence="3">The sequence shown here is derived from an EMBL/GenBank/DDBJ whole genome shotgun (WGS) entry which is preliminary data.</text>
</comment>
<organism evidence="3 4">
    <name type="scientific">Cafeteria roenbergensis</name>
    <name type="common">Marine flagellate</name>
    <dbReference type="NCBI Taxonomy" id="33653"/>
    <lineage>
        <taxon>Eukaryota</taxon>
        <taxon>Sar</taxon>
        <taxon>Stramenopiles</taxon>
        <taxon>Bigyra</taxon>
        <taxon>Opalozoa</taxon>
        <taxon>Bicosoecida</taxon>
        <taxon>Cafeteriaceae</taxon>
        <taxon>Cafeteria</taxon>
    </lineage>
</organism>
<proteinExistence type="predicted"/>
<protein>
    <submittedName>
        <fullName evidence="3">Uncharacterized protein</fullName>
    </submittedName>
</protein>
<evidence type="ECO:0000256" key="1">
    <source>
        <dbReference type="ARBA" id="ARBA00022729"/>
    </source>
</evidence>
<feature type="compositionally biased region" description="Gly residues" evidence="2">
    <location>
        <begin position="33"/>
        <end position="43"/>
    </location>
</feature>
<dbReference type="AlphaFoldDB" id="A0A5A8E9Q2"/>
<accession>A0A5A8E9Q2</accession>